<dbReference type="InterPro" id="IPR016035">
    <property type="entry name" value="Acyl_Trfase/lysoPLipase"/>
</dbReference>
<feature type="active site" description="Proton acceptor" evidence="2">
    <location>
        <position position="193"/>
    </location>
</feature>
<dbReference type="EMBL" id="AYXY01000019">
    <property type="protein sequence ID" value="ETN95751.1"/>
    <property type="molecule type" value="Genomic_DNA"/>
</dbReference>
<keyword evidence="2" id="KW-0442">Lipid degradation</keyword>
<evidence type="ECO:0000256" key="2">
    <source>
        <dbReference type="PROSITE-ProRule" id="PRU01161"/>
    </source>
</evidence>
<reference evidence="5" key="1">
    <citation type="submission" date="2013-11" db="EMBL/GenBank/DDBJ databases">
        <title>Draft genome sequence from a member of Zhouia, isolated tidal flat.</title>
        <authorList>
            <person name="Jin H."/>
            <person name="Jeon C.O."/>
        </authorList>
    </citation>
    <scope>NUCLEOTIDE SEQUENCE [LARGE SCALE GENOMIC DNA]</scope>
    <source>
        <strain evidence="5">AD3</strain>
    </source>
</reference>
<comment type="caution">
    <text evidence="2">Lacks conserved residue(s) required for the propagation of feature annotation.</text>
</comment>
<dbReference type="Proteomes" id="UP000018850">
    <property type="component" value="Unassembled WGS sequence"/>
</dbReference>
<name>W2UQL1_9FLAO</name>
<accession>W2UQL1</accession>
<keyword evidence="5" id="KW-1185">Reference proteome</keyword>
<evidence type="ECO:0000259" key="3">
    <source>
        <dbReference type="PROSITE" id="PS51635"/>
    </source>
</evidence>
<feature type="active site" description="Nucleophile" evidence="2">
    <location>
        <position position="40"/>
    </location>
</feature>
<evidence type="ECO:0000256" key="1">
    <source>
        <dbReference type="ARBA" id="ARBA00023098"/>
    </source>
</evidence>
<sequence length="320" mass="35785">MAMKHLGISGGGTKIGGLFGVAESIIFERGYQPDIISGISAGAVLSLPLALGKRDLIKEMVLDFNLKTFFNVPPVKENGKIRLFNAIGKIIAGKPYLGEQKNLERLLKQIVSREEFEHYKTADNLPICIVGAVDFYTGKRFYINLKEVSYDDFPKFVNASASLPIFTPGVKFNTKITDFEGVSNAHDKVLLFDGGVRDHSPSAKILNSTNPNFNITETCTIFSRPESLYDILSPFDFLPRNLLKILERYVSITNAEVSKNDQAQEAQIIKEKEILDHGTFYLPRIMKGVYDVDKSRLAALYENSKEIVTDESWNDVTLFA</sequence>
<proteinExistence type="predicted"/>
<dbReference type="Gene3D" id="3.40.1090.10">
    <property type="entry name" value="Cytosolic phospholipase A2 catalytic domain"/>
    <property type="match status" value="1"/>
</dbReference>
<gene>
    <name evidence="4" type="ORF">P278_14730</name>
</gene>
<dbReference type="GO" id="GO:0016787">
    <property type="term" value="F:hydrolase activity"/>
    <property type="evidence" value="ECO:0007669"/>
    <property type="project" value="UniProtKB-UniRule"/>
</dbReference>
<organism evidence="4 5">
    <name type="scientific">Zhouia amylolytica AD3</name>
    <dbReference type="NCBI Taxonomy" id="1286632"/>
    <lineage>
        <taxon>Bacteria</taxon>
        <taxon>Pseudomonadati</taxon>
        <taxon>Bacteroidota</taxon>
        <taxon>Flavobacteriia</taxon>
        <taxon>Flavobacteriales</taxon>
        <taxon>Flavobacteriaceae</taxon>
        <taxon>Zhouia</taxon>
    </lineage>
</organism>
<feature type="short sequence motif" description="GXSXG" evidence="2">
    <location>
        <begin position="38"/>
        <end position="42"/>
    </location>
</feature>
<feature type="domain" description="PNPLA" evidence="3">
    <location>
        <begin position="6"/>
        <end position="206"/>
    </location>
</feature>
<keyword evidence="1 2" id="KW-0443">Lipid metabolism</keyword>
<reference evidence="4 5" key="2">
    <citation type="journal article" date="2016" name="Genome Announc.">
        <title>Draft Genome Sequence of Zhouia amylolytica AD3, Isolated from Tidal Flat Sediment.</title>
        <authorList>
            <person name="Jia B."/>
            <person name="Jin H.M."/>
            <person name="Lee H.J."/>
            <person name="Jeon C.O."/>
        </authorList>
    </citation>
    <scope>NUCLEOTIDE SEQUENCE [LARGE SCALE GENOMIC DNA]</scope>
    <source>
        <strain evidence="4 5">AD3</strain>
    </source>
</reference>
<dbReference type="RefSeq" id="WP_038264338.1">
    <property type="nucleotide sequence ID" value="NZ_AYXY01000019.1"/>
</dbReference>
<feature type="short sequence motif" description="DGA/G" evidence="2">
    <location>
        <begin position="193"/>
        <end position="195"/>
    </location>
</feature>
<dbReference type="eggNOG" id="COG4667">
    <property type="taxonomic scope" value="Bacteria"/>
</dbReference>
<keyword evidence="2" id="KW-0378">Hydrolase</keyword>
<dbReference type="InterPro" id="IPR002641">
    <property type="entry name" value="PNPLA_dom"/>
</dbReference>
<dbReference type="SUPFAM" id="SSF52151">
    <property type="entry name" value="FabD/lysophospholipase-like"/>
    <property type="match status" value="1"/>
</dbReference>
<protein>
    <recommendedName>
        <fullName evidence="3">PNPLA domain-containing protein</fullName>
    </recommendedName>
</protein>
<comment type="caution">
    <text evidence="4">The sequence shown here is derived from an EMBL/GenBank/DDBJ whole genome shotgun (WGS) entry which is preliminary data.</text>
</comment>
<dbReference type="AlphaFoldDB" id="W2UQL1"/>
<evidence type="ECO:0000313" key="5">
    <source>
        <dbReference type="Proteomes" id="UP000018850"/>
    </source>
</evidence>
<evidence type="ECO:0000313" key="4">
    <source>
        <dbReference type="EMBL" id="ETN95751.1"/>
    </source>
</evidence>
<dbReference type="Pfam" id="PF01734">
    <property type="entry name" value="Patatin"/>
    <property type="match status" value="1"/>
</dbReference>
<dbReference type="GO" id="GO:0016042">
    <property type="term" value="P:lipid catabolic process"/>
    <property type="evidence" value="ECO:0007669"/>
    <property type="project" value="UniProtKB-UniRule"/>
</dbReference>
<dbReference type="STRING" id="376730.SAMN04487906_0853"/>
<dbReference type="PROSITE" id="PS51635">
    <property type="entry name" value="PNPLA"/>
    <property type="match status" value="1"/>
</dbReference>